<evidence type="ECO:0000313" key="4">
    <source>
        <dbReference type="Proteomes" id="UP001157418"/>
    </source>
</evidence>
<dbReference type="Proteomes" id="UP001157418">
    <property type="component" value="Unassembled WGS sequence"/>
</dbReference>
<evidence type="ECO:0000256" key="1">
    <source>
        <dbReference type="ARBA" id="ARBA00022737"/>
    </source>
</evidence>
<keyword evidence="1" id="KW-0677">Repeat</keyword>
<dbReference type="InterPro" id="IPR013783">
    <property type="entry name" value="Ig-like_fold"/>
</dbReference>
<accession>A0AAU9PDA7</accession>
<comment type="caution">
    <text evidence="3">The sequence shown here is derived from an EMBL/GenBank/DDBJ whole genome shotgun (WGS) entry which is preliminary data.</text>
</comment>
<dbReference type="SUPFAM" id="SSF81296">
    <property type="entry name" value="E set domains"/>
    <property type="match status" value="1"/>
</dbReference>
<name>A0AAU9PDA7_9ASTR</name>
<dbReference type="GO" id="GO:0051015">
    <property type="term" value="F:actin filament binding"/>
    <property type="evidence" value="ECO:0007669"/>
    <property type="project" value="InterPro"/>
</dbReference>
<dbReference type="InterPro" id="IPR017868">
    <property type="entry name" value="Filamin/ABP280_repeat-like"/>
</dbReference>
<dbReference type="PANTHER" id="PTHR38537:SF8">
    <property type="entry name" value="FILAMIN-A"/>
    <property type="match status" value="1"/>
</dbReference>
<dbReference type="GO" id="GO:0048235">
    <property type="term" value="P:pollen sperm cell differentiation"/>
    <property type="evidence" value="ECO:0007669"/>
    <property type="project" value="TreeGrafter"/>
</dbReference>
<reference evidence="3 4" key="1">
    <citation type="submission" date="2022-01" db="EMBL/GenBank/DDBJ databases">
        <authorList>
            <person name="Xiong W."/>
            <person name="Schranz E."/>
        </authorList>
    </citation>
    <scope>NUCLEOTIDE SEQUENCE [LARGE SCALE GENOMIC DNA]</scope>
</reference>
<dbReference type="EMBL" id="CAKMRJ010005634">
    <property type="protein sequence ID" value="CAH1448373.1"/>
    <property type="molecule type" value="Genomic_DNA"/>
</dbReference>
<dbReference type="Pfam" id="PF00630">
    <property type="entry name" value="Filamin"/>
    <property type="match status" value="1"/>
</dbReference>
<evidence type="ECO:0000256" key="2">
    <source>
        <dbReference type="PROSITE-ProRule" id="PRU00087"/>
    </source>
</evidence>
<dbReference type="PROSITE" id="PS50194">
    <property type="entry name" value="FILAMIN_REPEAT"/>
    <property type="match status" value="1"/>
</dbReference>
<evidence type="ECO:0000313" key="3">
    <source>
        <dbReference type="EMBL" id="CAH1448373.1"/>
    </source>
</evidence>
<dbReference type="PANTHER" id="PTHR38537">
    <property type="entry name" value="JITTERBUG, ISOFORM N"/>
    <property type="match status" value="1"/>
</dbReference>
<dbReference type="Gene3D" id="2.60.40.10">
    <property type="entry name" value="Immunoglobulins"/>
    <property type="match status" value="1"/>
</dbReference>
<gene>
    <name evidence="3" type="ORF">LVIROSA_LOCUS33927</name>
</gene>
<organism evidence="3 4">
    <name type="scientific">Lactuca virosa</name>
    <dbReference type="NCBI Taxonomy" id="75947"/>
    <lineage>
        <taxon>Eukaryota</taxon>
        <taxon>Viridiplantae</taxon>
        <taxon>Streptophyta</taxon>
        <taxon>Embryophyta</taxon>
        <taxon>Tracheophyta</taxon>
        <taxon>Spermatophyta</taxon>
        <taxon>Magnoliopsida</taxon>
        <taxon>eudicotyledons</taxon>
        <taxon>Gunneridae</taxon>
        <taxon>Pentapetalae</taxon>
        <taxon>asterids</taxon>
        <taxon>campanulids</taxon>
        <taxon>Asterales</taxon>
        <taxon>Asteraceae</taxon>
        <taxon>Cichorioideae</taxon>
        <taxon>Cichorieae</taxon>
        <taxon>Lactucinae</taxon>
        <taxon>Lactuca</taxon>
    </lineage>
</organism>
<protein>
    <submittedName>
        <fullName evidence="3">Uncharacterized protein</fullName>
    </submittedName>
</protein>
<feature type="repeat" description="Filamin" evidence="2">
    <location>
        <begin position="1"/>
        <end position="45"/>
    </location>
</feature>
<dbReference type="InterPro" id="IPR044801">
    <property type="entry name" value="Filamin"/>
</dbReference>
<dbReference type="AlphaFoldDB" id="A0AAU9PDA7"/>
<sequence>MVVLFVDNRDGTYTGFYMAMNVGTYKICVSFDGMSISPCPFEVATYDREYFPIAYGLDVSVWEDESIVFNALVNDYFVGGKAKVVEYESLQSYQLPKHKHQNRSLLAGTLLAVSPVSAVMAPMGAAQNAAKELLDSILDAIVRIFDNHVVVGELLESKCSQKHQ</sequence>
<keyword evidence="4" id="KW-1185">Reference proteome</keyword>
<proteinExistence type="predicted"/>
<dbReference type="InterPro" id="IPR014756">
    <property type="entry name" value="Ig_E-set"/>
</dbReference>
<dbReference type="GO" id="GO:0030036">
    <property type="term" value="P:actin cytoskeleton organization"/>
    <property type="evidence" value="ECO:0007669"/>
    <property type="project" value="InterPro"/>
</dbReference>